<evidence type="ECO:0000313" key="1">
    <source>
        <dbReference type="EMBL" id="JAH99694.1"/>
    </source>
</evidence>
<organism evidence="1">
    <name type="scientific">Anguilla anguilla</name>
    <name type="common">European freshwater eel</name>
    <name type="synonym">Muraena anguilla</name>
    <dbReference type="NCBI Taxonomy" id="7936"/>
    <lineage>
        <taxon>Eukaryota</taxon>
        <taxon>Metazoa</taxon>
        <taxon>Chordata</taxon>
        <taxon>Craniata</taxon>
        <taxon>Vertebrata</taxon>
        <taxon>Euteleostomi</taxon>
        <taxon>Actinopterygii</taxon>
        <taxon>Neopterygii</taxon>
        <taxon>Teleostei</taxon>
        <taxon>Anguilliformes</taxon>
        <taxon>Anguillidae</taxon>
        <taxon>Anguilla</taxon>
    </lineage>
</organism>
<sequence length="65" mass="7526">MRNDGLLFQKFLRNSSATMRARALTDNFISLISLSISSMKWMTKSTSLCLYICSVWKLVMRKLMS</sequence>
<protein>
    <submittedName>
        <fullName evidence="1">Uncharacterized protein</fullName>
    </submittedName>
</protein>
<dbReference type="AlphaFoldDB" id="A0A0E9XAM1"/>
<reference evidence="1" key="1">
    <citation type="submission" date="2014-11" db="EMBL/GenBank/DDBJ databases">
        <authorList>
            <person name="Amaro Gonzalez C."/>
        </authorList>
    </citation>
    <scope>NUCLEOTIDE SEQUENCE</scope>
</reference>
<accession>A0A0E9XAM1</accession>
<reference evidence="1" key="2">
    <citation type="journal article" date="2015" name="Fish Shellfish Immunol.">
        <title>Early steps in the European eel (Anguilla anguilla)-Vibrio vulnificus interaction in the gills: Role of the RtxA13 toxin.</title>
        <authorList>
            <person name="Callol A."/>
            <person name="Pajuelo D."/>
            <person name="Ebbesson L."/>
            <person name="Teles M."/>
            <person name="MacKenzie S."/>
            <person name="Amaro C."/>
        </authorList>
    </citation>
    <scope>NUCLEOTIDE SEQUENCE</scope>
</reference>
<proteinExistence type="predicted"/>
<dbReference type="EMBL" id="GBXM01008883">
    <property type="protein sequence ID" value="JAH99694.1"/>
    <property type="molecule type" value="Transcribed_RNA"/>
</dbReference>
<name>A0A0E9XAM1_ANGAN</name>